<evidence type="ECO:0000313" key="2">
    <source>
        <dbReference type="Proteomes" id="UP000789920"/>
    </source>
</evidence>
<proteinExistence type="predicted"/>
<dbReference type="EMBL" id="CAJVQC010134322">
    <property type="protein sequence ID" value="CAG8842468.1"/>
    <property type="molecule type" value="Genomic_DNA"/>
</dbReference>
<organism evidence="1 2">
    <name type="scientific">Racocetra persica</name>
    <dbReference type="NCBI Taxonomy" id="160502"/>
    <lineage>
        <taxon>Eukaryota</taxon>
        <taxon>Fungi</taxon>
        <taxon>Fungi incertae sedis</taxon>
        <taxon>Mucoromycota</taxon>
        <taxon>Glomeromycotina</taxon>
        <taxon>Glomeromycetes</taxon>
        <taxon>Diversisporales</taxon>
        <taxon>Gigasporaceae</taxon>
        <taxon>Racocetra</taxon>
    </lineage>
</organism>
<feature type="non-terminal residue" evidence="1">
    <location>
        <position position="115"/>
    </location>
</feature>
<keyword evidence="2" id="KW-1185">Reference proteome</keyword>
<comment type="caution">
    <text evidence="1">The sequence shown here is derived from an EMBL/GenBank/DDBJ whole genome shotgun (WGS) entry which is preliminary data.</text>
</comment>
<evidence type="ECO:0000313" key="1">
    <source>
        <dbReference type="EMBL" id="CAG8842468.1"/>
    </source>
</evidence>
<protein>
    <submittedName>
        <fullName evidence="1">11027_t:CDS:1</fullName>
    </submittedName>
</protein>
<reference evidence="1" key="1">
    <citation type="submission" date="2021-06" db="EMBL/GenBank/DDBJ databases">
        <authorList>
            <person name="Kallberg Y."/>
            <person name="Tangrot J."/>
            <person name="Rosling A."/>
        </authorList>
    </citation>
    <scope>NUCLEOTIDE SEQUENCE</scope>
    <source>
        <strain evidence="1">MA461A</strain>
    </source>
</reference>
<dbReference type="Proteomes" id="UP000789920">
    <property type="component" value="Unassembled WGS sequence"/>
</dbReference>
<gene>
    <name evidence="1" type="ORF">RPERSI_LOCUS32333</name>
</gene>
<feature type="non-terminal residue" evidence="1">
    <location>
        <position position="1"/>
    </location>
</feature>
<accession>A0ACA9SKE6</accession>
<sequence>DMERDRVEIQIENNKGQIKESALFTKSAAISQDESFLVIFDSIDDKYENVTIRMYNVNIDEAGNKDLAETFEPFEPFEPLKLTLNFTDEHEEQSRLMESSSFSSWSIAVSNEYHE</sequence>
<name>A0ACA9SKE6_9GLOM</name>